<dbReference type="Proteomes" id="UP001152049">
    <property type="component" value="Unassembled WGS sequence"/>
</dbReference>
<name>A0A9W8RWX8_9HYPO</name>
<reference evidence="1" key="1">
    <citation type="submission" date="2022-09" db="EMBL/GenBank/DDBJ databases">
        <title>Fusarium specimens isolated from Avocado Roots.</title>
        <authorList>
            <person name="Stajich J."/>
            <person name="Roper C."/>
            <person name="Heimlech-Rivalta G."/>
        </authorList>
    </citation>
    <scope>NUCLEOTIDE SEQUENCE</scope>
    <source>
        <strain evidence="1">CF00136</strain>
    </source>
</reference>
<comment type="caution">
    <text evidence="1">The sequence shown here is derived from an EMBL/GenBank/DDBJ whole genome shotgun (WGS) entry which is preliminary data.</text>
</comment>
<organism evidence="1 2">
    <name type="scientific">Fusarium torreyae</name>
    <dbReference type="NCBI Taxonomy" id="1237075"/>
    <lineage>
        <taxon>Eukaryota</taxon>
        <taxon>Fungi</taxon>
        <taxon>Dikarya</taxon>
        <taxon>Ascomycota</taxon>
        <taxon>Pezizomycotina</taxon>
        <taxon>Sordariomycetes</taxon>
        <taxon>Hypocreomycetidae</taxon>
        <taxon>Hypocreales</taxon>
        <taxon>Nectriaceae</taxon>
        <taxon>Fusarium</taxon>
    </lineage>
</organism>
<evidence type="ECO:0000313" key="2">
    <source>
        <dbReference type="Proteomes" id="UP001152049"/>
    </source>
</evidence>
<protein>
    <submittedName>
        <fullName evidence="1">Uncharacterized protein</fullName>
    </submittedName>
</protein>
<keyword evidence="2" id="KW-1185">Reference proteome</keyword>
<evidence type="ECO:0000313" key="1">
    <source>
        <dbReference type="EMBL" id="KAJ4258949.1"/>
    </source>
</evidence>
<dbReference type="OrthoDB" id="3469466at2759"/>
<sequence>MSSMTVCYQVKLNGAAALSFYRVRLPCWLIEGASRSDLWAPDTVYYNPEYDFLHIKQDEMYLVDFVHKLKVDYDPHHVGLRNLALCSNQLSGGAGKGLYSIEPSTISPESMQVLKDVLSGLHQMWFVSIQIISRVLAGCAPGRPSMITPFFERSFPIIAMPLHFDRVGADPRSIGKDLSNLHILRPRYLYHTWQKILDKLDIKLPNTQYRFLLAFNPIRANDDLYNYDDAVRWLKKEDDIWMGSHRKISAPSLPGDRPAPELPEFRDEDLNAAMRPAVGFWLFPVDAFYDGTEQTECDNAWSKWDVKDHWPELALLRMVQQPRAADIVPAKR</sequence>
<dbReference type="EMBL" id="JAOQAZ010000015">
    <property type="protein sequence ID" value="KAJ4258949.1"/>
    <property type="molecule type" value="Genomic_DNA"/>
</dbReference>
<accession>A0A9W8RWX8</accession>
<dbReference type="AlphaFoldDB" id="A0A9W8RWX8"/>
<proteinExistence type="predicted"/>
<gene>
    <name evidence="1" type="ORF">NW762_008037</name>
</gene>